<feature type="binding site" evidence="4">
    <location>
        <position position="131"/>
    </location>
    <ligand>
        <name>substrate</name>
    </ligand>
</feature>
<feature type="domain" description="Alanine racemase C-terminal" evidence="5">
    <location>
        <begin position="233"/>
        <end position="357"/>
    </location>
</feature>
<name>A0ABP7MNY3_9GAMM</name>
<dbReference type="NCBIfam" id="TIGR00492">
    <property type="entry name" value="alr"/>
    <property type="match status" value="1"/>
</dbReference>
<comment type="cofactor">
    <cofactor evidence="1 4">
        <name>pyridoxal 5'-phosphate</name>
        <dbReference type="ChEBI" id="CHEBI:597326"/>
    </cofactor>
</comment>
<keyword evidence="2 4" id="KW-0663">Pyridoxal phosphate</keyword>
<evidence type="ECO:0000313" key="6">
    <source>
        <dbReference type="EMBL" id="GAA3927256.1"/>
    </source>
</evidence>
<dbReference type="EMBL" id="BAABBN010000007">
    <property type="protein sequence ID" value="GAA3927256.1"/>
    <property type="molecule type" value="Genomic_DNA"/>
</dbReference>
<dbReference type="PANTHER" id="PTHR30511">
    <property type="entry name" value="ALANINE RACEMASE"/>
    <property type="match status" value="1"/>
</dbReference>
<reference evidence="7" key="1">
    <citation type="journal article" date="2019" name="Int. J. Syst. Evol. Microbiol.">
        <title>The Global Catalogue of Microorganisms (GCM) 10K type strain sequencing project: providing services to taxonomists for standard genome sequencing and annotation.</title>
        <authorList>
            <consortium name="The Broad Institute Genomics Platform"/>
            <consortium name="The Broad Institute Genome Sequencing Center for Infectious Disease"/>
            <person name="Wu L."/>
            <person name="Ma J."/>
        </authorList>
    </citation>
    <scope>NUCLEOTIDE SEQUENCE [LARGE SCALE GENOMIC DNA]</scope>
    <source>
        <strain evidence="7">JCM 17551</strain>
    </source>
</reference>
<dbReference type="InterPro" id="IPR001608">
    <property type="entry name" value="Ala_racemase_N"/>
</dbReference>
<comment type="caution">
    <text evidence="6">The sequence shown here is derived from an EMBL/GenBank/DDBJ whole genome shotgun (WGS) entry which is preliminary data.</text>
</comment>
<dbReference type="PRINTS" id="PR00992">
    <property type="entry name" value="ALARACEMASE"/>
</dbReference>
<dbReference type="InterPro" id="IPR000821">
    <property type="entry name" value="Ala_racemase"/>
</dbReference>
<dbReference type="EC" id="5.1.1.1" evidence="4"/>
<dbReference type="Gene3D" id="2.40.37.10">
    <property type="entry name" value="Lyase, Ornithine Decarboxylase, Chain A, domain 1"/>
    <property type="match status" value="1"/>
</dbReference>
<dbReference type="SMART" id="SM01005">
    <property type="entry name" value="Ala_racemase_C"/>
    <property type="match status" value="1"/>
</dbReference>
<dbReference type="HAMAP" id="MF_01201">
    <property type="entry name" value="Ala_racemase"/>
    <property type="match status" value="1"/>
</dbReference>
<organism evidence="6 7">
    <name type="scientific">Litoribacillus peritrichatus</name>
    <dbReference type="NCBI Taxonomy" id="718191"/>
    <lineage>
        <taxon>Bacteria</taxon>
        <taxon>Pseudomonadati</taxon>
        <taxon>Pseudomonadota</taxon>
        <taxon>Gammaproteobacteria</taxon>
        <taxon>Oceanospirillales</taxon>
        <taxon>Oceanospirillaceae</taxon>
        <taxon>Litoribacillus</taxon>
    </lineage>
</organism>
<feature type="active site" description="Proton acceptor; specific for L-alanine" evidence="4">
    <location>
        <position position="254"/>
    </location>
</feature>
<dbReference type="PANTHER" id="PTHR30511:SF0">
    <property type="entry name" value="ALANINE RACEMASE, CATABOLIC-RELATED"/>
    <property type="match status" value="1"/>
</dbReference>
<comment type="similarity">
    <text evidence="4">Belongs to the alanine racemase family.</text>
</comment>
<feature type="binding site" evidence="4">
    <location>
        <position position="302"/>
    </location>
    <ligand>
        <name>substrate</name>
    </ligand>
</feature>
<evidence type="ECO:0000259" key="5">
    <source>
        <dbReference type="SMART" id="SM01005"/>
    </source>
</evidence>
<evidence type="ECO:0000256" key="3">
    <source>
        <dbReference type="ARBA" id="ARBA00023235"/>
    </source>
</evidence>
<dbReference type="Proteomes" id="UP001501565">
    <property type="component" value="Unassembled WGS sequence"/>
</dbReference>
<keyword evidence="3 4" id="KW-0413">Isomerase</keyword>
<comment type="catalytic activity">
    <reaction evidence="4">
        <text>L-alanine = D-alanine</text>
        <dbReference type="Rhea" id="RHEA:20249"/>
        <dbReference type="ChEBI" id="CHEBI:57416"/>
        <dbReference type="ChEBI" id="CHEBI:57972"/>
        <dbReference type="EC" id="5.1.1.1"/>
    </reaction>
</comment>
<dbReference type="InterPro" id="IPR029066">
    <property type="entry name" value="PLP-binding_barrel"/>
</dbReference>
<gene>
    <name evidence="6" type="primary">alr</name>
    <name evidence="6" type="ORF">GCM10022277_24380</name>
</gene>
<feature type="modified residue" description="N6-(pyridoxal phosphate)lysine" evidence="4">
    <location>
        <position position="35"/>
    </location>
</feature>
<dbReference type="InterPro" id="IPR011079">
    <property type="entry name" value="Ala_racemase_C"/>
</dbReference>
<dbReference type="Gene3D" id="3.20.20.10">
    <property type="entry name" value="Alanine racemase"/>
    <property type="match status" value="1"/>
</dbReference>
<comment type="function">
    <text evidence="4">Catalyzes the interconversion of L-alanine and D-alanine. May also act on other amino acids.</text>
</comment>
<dbReference type="CDD" id="cd06827">
    <property type="entry name" value="PLPDE_III_AR_proteobact"/>
    <property type="match status" value="1"/>
</dbReference>
<dbReference type="Pfam" id="PF01168">
    <property type="entry name" value="Ala_racemase_N"/>
    <property type="match status" value="1"/>
</dbReference>
<comment type="pathway">
    <text evidence="4">Amino-acid biosynthesis; D-alanine biosynthesis; D-alanine from L-alanine: step 1/1.</text>
</comment>
<dbReference type="InterPro" id="IPR009006">
    <property type="entry name" value="Ala_racemase/Decarboxylase_C"/>
</dbReference>
<dbReference type="SUPFAM" id="SSF51419">
    <property type="entry name" value="PLP-binding barrel"/>
    <property type="match status" value="1"/>
</dbReference>
<keyword evidence="7" id="KW-1185">Reference proteome</keyword>
<evidence type="ECO:0000313" key="7">
    <source>
        <dbReference type="Proteomes" id="UP001501565"/>
    </source>
</evidence>
<evidence type="ECO:0000256" key="4">
    <source>
        <dbReference type="HAMAP-Rule" id="MF_01201"/>
    </source>
</evidence>
<evidence type="ECO:0000256" key="1">
    <source>
        <dbReference type="ARBA" id="ARBA00001933"/>
    </source>
</evidence>
<sequence length="361" mass="39318">MSKRVTARINLAALVNNCQQIQTIAPHSNILAMVKADAYGHGESEVANVLESYVAGFGVATLEEAEALRDAGINSSIVLLEGFNFPHELAIADELGLDLVIHHWDQLELLLSSSFNGVPKVWLKLDSGMHRLGFPIESWPAALERLKETRFSASAICMSHLACADEPDHALNEQQVSAFQSVVEELPNAKSIANSAAILSRPDLHFQWIRPGIMLYGVSPFGVQRVLSEYEPVMTLLASVIAIRKVEVGDAIGYGASYVCSQAKRIATVSIGYGDGYPRAAVSGTPCFINGQRCEIVGRVSMDMITVDVSEVADVQLGDQVELWGQNIRVEEVAEFCGTIAYELLTGLTGRVNYQYLRPPQ</sequence>
<feature type="active site" description="Proton acceptor; specific for D-alanine" evidence="4">
    <location>
        <position position="35"/>
    </location>
</feature>
<protein>
    <recommendedName>
        <fullName evidence="4">Alanine racemase</fullName>
        <ecNumber evidence="4">5.1.1.1</ecNumber>
    </recommendedName>
</protein>
<accession>A0ABP7MNY3</accession>
<dbReference type="SUPFAM" id="SSF50621">
    <property type="entry name" value="Alanine racemase C-terminal domain-like"/>
    <property type="match status" value="1"/>
</dbReference>
<dbReference type="Pfam" id="PF00842">
    <property type="entry name" value="Ala_racemase_C"/>
    <property type="match status" value="1"/>
</dbReference>
<dbReference type="RefSeq" id="WP_344798809.1">
    <property type="nucleotide sequence ID" value="NZ_BAABBN010000007.1"/>
</dbReference>
<proteinExistence type="inferred from homology"/>
<evidence type="ECO:0000256" key="2">
    <source>
        <dbReference type="ARBA" id="ARBA00022898"/>
    </source>
</evidence>